<accession>A0ACA9LHZ9</accession>
<dbReference type="EMBL" id="CAJVPM010005756">
    <property type="protein sequence ID" value="CAG8527594.1"/>
    <property type="molecule type" value="Genomic_DNA"/>
</dbReference>
<protein>
    <submittedName>
        <fullName evidence="1">5810_t:CDS:1</fullName>
    </submittedName>
</protein>
<proteinExistence type="predicted"/>
<sequence length="871" mass="100275">MYPSGLSITPWPIFNDPAWFKSLRDIKKLLDEQNPKYENARLFLQNTKVIMAKLKICDWSSLNENLVQIRISILKKLLPTVISLGIEIKDSTIEHLLNRDTGLNIDDPAVPIFEICKDFNNSTILFADSELLLFEENRDFIHLSTGQRIYFEENIQKRDEASNDTLWFNKLEKFFKFIIERRVLRVQEWFTQNTIKFPPDNNEVIICQYAIEQEITRLTLFWKLCGLTCNYCNLRCLNNRDHEGEHNCTTNHECHANCQFTETHINENIIPKCSYKAGHEGKHACYGASHLCGKPCRFSNKKNCLKKCSKEIDHGDKNHLCQSTLHYCGASCSLATQNGDYRCPNTCNLPCEEQHDSHRCEDETCPIQCPVNGCPRRCKSNDHFHALSDSDHFCGNEHQCQELCEEPGICKTQLEPKKQEEIYKGLVKGTSITFTKYIQMIETLPCSKKIPPNSFKHTGTHSHDISDRSKHYCNVKCKYCEYYASYLFILFLINEKALKMFYLLFDVTFPIKDDDNEFLYGGHRLKAGDEGTFVLCTLACRVHPNPEKAKDFISHRRFWKLTGFKDPYSIQDQHEFSKCDHECQDEKHNTTDDPSKSYCEMPLFHAILDPSKAPPEHGYISLDGHRFNCEDPSKSEVDFHIIFVLDRSSSMRESDRKPIQGTPIYNDLIKGHNNRLGAVYNAVYLFLKTRLSSQTAQYNKAVSRDTVSLILFDYEAIIAIENQPLKDPESLLNMMLQHNYRVGTNFNNAVLKAGSLIDNHFNPSKTNIILFCSDGKCGVPNEELKSICSKNQKRGSPIFLNTILFSNNLECPSLQHMADIAQSYLPKATNSSALRCQFTRVIDEVILVNTFNGIAESLRRHKPVLLKKNKL</sequence>
<comment type="caution">
    <text evidence="1">The sequence shown here is derived from an EMBL/GenBank/DDBJ whole genome shotgun (WGS) entry which is preliminary data.</text>
</comment>
<dbReference type="Proteomes" id="UP000789860">
    <property type="component" value="Unassembled WGS sequence"/>
</dbReference>
<keyword evidence="2" id="KW-1185">Reference proteome</keyword>
<name>A0ACA9LHZ9_9GLOM</name>
<evidence type="ECO:0000313" key="1">
    <source>
        <dbReference type="EMBL" id="CAG8527594.1"/>
    </source>
</evidence>
<reference evidence="1" key="1">
    <citation type="submission" date="2021-06" db="EMBL/GenBank/DDBJ databases">
        <authorList>
            <person name="Kallberg Y."/>
            <person name="Tangrot J."/>
            <person name="Rosling A."/>
        </authorList>
    </citation>
    <scope>NUCLEOTIDE SEQUENCE</scope>
    <source>
        <strain evidence="1">AU212A</strain>
    </source>
</reference>
<evidence type="ECO:0000313" key="2">
    <source>
        <dbReference type="Proteomes" id="UP000789860"/>
    </source>
</evidence>
<gene>
    <name evidence="1" type="ORF">SCALOS_LOCUS4321</name>
</gene>
<organism evidence="1 2">
    <name type="scientific">Scutellospora calospora</name>
    <dbReference type="NCBI Taxonomy" id="85575"/>
    <lineage>
        <taxon>Eukaryota</taxon>
        <taxon>Fungi</taxon>
        <taxon>Fungi incertae sedis</taxon>
        <taxon>Mucoromycota</taxon>
        <taxon>Glomeromycotina</taxon>
        <taxon>Glomeromycetes</taxon>
        <taxon>Diversisporales</taxon>
        <taxon>Gigasporaceae</taxon>
        <taxon>Scutellospora</taxon>
    </lineage>
</organism>